<dbReference type="AlphaFoldDB" id="A0A919WDL8"/>
<evidence type="ECO:0000313" key="3">
    <source>
        <dbReference type="EMBL" id="GIM98153.1"/>
    </source>
</evidence>
<dbReference type="RefSeq" id="WP_246608241.1">
    <property type="nucleotide sequence ID" value="NZ_BOQN01000185.1"/>
</dbReference>
<feature type="transmembrane region" description="Helical" evidence="2">
    <location>
        <begin position="12"/>
        <end position="35"/>
    </location>
</feature>
<feature type="region of interest" description="Disordered" evidence="1">
    <location>
        <begin position="227"/>
        <end position="247"/>
    </location>
</feature>
<keyword evidence="2" id="KW-0472">Membrane</keyword>
<dbReference type="Proteomes" id="UP000677082">
    <property type="component" value="Unassembled WGS sequence"/>
</dbReference>
<evidence type="ECO:0000256" key="2">
    <source>
        <dbReference type="SAM" id="Phobius"/>
    </source>
</evidence>
<keyword evidence="4" id="KW-1185">Reference proteome</keyword>
<reference evidence="3 4" key="1">
    <citation type="submission" date="2021-03" db="EMBL/GenBank/DDBJ databases">
        <title>Whole genome shotgun sequence of Actinoplanes toevensis NBRC 105298.</title>
        <authorList>
            <person name="Komaki H."/>
            <person name="Tamura T."/>
        </authorList>
    </citation>
    <scope>NUCLEOTIDE SEQUENCE [LARGE SCALE GENOMIC DNA]</scope>
    <source>
        <strain evidence="3 4">NBRC 105298</strain>
    </source>
</reference>
<dbReference type="EMBL" id="BOQN01000185">
    <property type="protein sequence ID" value="GIM98153.1"/>
    <property type="molecule type" value="Genomic_DNA"/>
</dbReference>
<proteinExistence type="predicted"/>
<keyword evidence="2" id="KW-0812">Transmembrane</keyword>
<organism evidence="3 4">
    <name type="scientific">Paractinoplanes toevensis</name>
    <dbReference type="NCBI Taxonomy" id="571911"/>
    <lineage>
        <taxon>Bacteria</taxon>
        <taxon>Bacillati</taxon>
        <taxon>Actinomycetota</taxon>
        <taxon>Actinomycetes</taxon>
        <taxon>Micromonosporales</taxon>
        <taxon>Micromonosporaceae</taxon>
        <taxon>Paractinoplanes</taxon>
    </lineage>
</organism>
<dbReference type="InterPro" id="IPR045728">
    <property type="entry name" value="DUF6082"/>
</dbReference>
<dbReference type="Pfam" id="PF19560">
    <property type="entry name" value="DUF6082"/>
    <property type="match status" value="1"/>
</dbReference>
<comment type="caution">
    <text evidence="3">The sequence shown here is derived from an EMBL/GenBank/DDBJ whole genome shotgun (WGS) entry which is preliminary data.</text>
</comment>
<protein>
    <submittedName>
        <fullName evidence="3">Uncharacterized protein</fullName>
    </submittedName>
</protein>
<sequence>MSKLNSARKYVLQAGGALIILVALLFSPFALLVVVGRFSGDSWARLSEAGQSYGFAAALFSAAALFAVSVSAVTQAKQRRLSEQQVFRAMQTELMRVAISEPDVYMPCYGAETSEEVTRTKQWMFCALRMRHWLAGFEMGEVVEAEIRSELAPEVYGNPVSRRWWQTNRRLWQQVHQGKGATMAQIIDEEMIKYMSNVGGTPIEVSAVGHLTNSFGPFSESAFLDETGTSSQAIKPPTQPLVADQDT</sequence>
<keyword evidence="2" id="KW-1133">Transmembrane helix</keyword>
<evidence type="ECO:0000256" key="1">
    <source>
        <dbReference type="SAM" id="MobiDB-lite"/>
    </source>
</evidence>
<accession>A0A919WDL8</accession>
<feature type="transmembrane region" description="Helical" evidence="2">
    <location>
        <begin position="55"/>
        <end position="74"/>
    </location>
</feature>
<evidence type="ECO:0000313" key="4">
    <source>
        <dbReference type="Proteomes" id="UP000677082"/>
    </source>
</evidence>
<name>A0A919WDL8_9ACTN</name>
<gene>
    <name evidence="3" type="ORF">Ato02nite_099460</name>
</gene>